<feature type="compositionally biased region" description="Polar residues" evidence="7">
    <location>
        <begin position="168"/>
        <end position="179"/>
    </location>
</feature>
<dbReference type="Pfam" id="PF00412">
    <property type="entry name" value="LIM"/>
    <property type="match status" value="3"/>
</dbReference>
<dbReference type="GO" id="GO:0003714">
    <property type="term" value="F:transcription corepressor activity"/>
    <property type="evidence" value="ECO:0007669"/>
    <property type="project" value="TreeGrafter"/>
</dbReference>
<dbReference type="InterPro" id="IPR047172">
    <property type="entry name" value="Ajuba-like"/>
</dbReference>
<evidence type="ECO:0000313" key="10">
    <source>
        <dbReference type="RefSeq" id="XP_011494914.1"/>
    </source>
</evidence>
<evidence type="ECO:0000256" key="6">
    <source>
        <dbReference type="SAM" id="Coils"/>
    </source>
</evidence>
<evidence type="ECO:0000256" key="2">
    <source>
        <dbReference type="ARBA" id="ARBA00022737"/>
    </source>
</evidence>
<keyword evidence="2" id="KW-0677">Repeat</keyword>
<dbReference type="FunFam" id="2.10.110.10:FF:000028">
    <property type="entry name" value="LIM domain-containing protein 1"/>
    <property type="match status" value="1"/>
</dbReference>
<evidence type="ECO:0000256" key="5">
    <source>
        <dbReference type="PROSITE-ProRule" id="PRU00125"/>
    </source>
</evidence>
<feature type="compositionally biased region" description="Polar residues" evidence="7">
    <location>
        <begin position="438"/>
        <end position="465"/>
    </location>
</feature>
<dbReference type="CDD" id="cd09352">
    <property type="entry name" value="LIM1_Ajuba_like"/>
    <property type="match status" value="1"/>
</dbReference>
<keyword evidence="1 5" id="KW-0479">Metal-binding</keyword>
<feature type="region of interest" description="Disordered" evidence="7">
    <location>
        <begin position="521"/>
        <end position="546"/>
    </location>
</feature>
<dbReference type="InterPro" id="IPR047248">
    <property type="entry name" value="Ajuba-like_LIM3"/>
</dbReference>
<protein>
    <submittedName>
        <fullName evidence="10">LIM domain-containing protein jub isoform X1</fullName>
    </submittedName>
</protein>
<feature type="region of interest" description="Disordered" evidence="7">
    <location>
        <begin position="422"/>
        <end position="501"/>
    </location>
</feature>
<keyword evidence="3 5" id="KW-0862">Zinc</keyword>
<accession>A0AAJ6VM84</accession>
<organism evidence="9 10">
    <name type="scientific">Ceratosolen solmsi marchali</name>
    <dbReference type="NCBI Taxonomy" id="326594"/>
    <lineage>
        <taxon>Eukaryota</taxon>
        <taxon>Metazoa</taxon>
        <taxon>Ecdysozoa</taxon>
        <taxon>Arthropoda</taxon>
        <taxon>Hexapoda</taxon>
        <taxon>Insecta</taxon>
        <taxon>Pterygota</taxon>
        <taxon>Neoptera</taxon>
        <taxon>Endopterygota</taxon>
        <taxon>Hymenoptera</taxon>
        <taxon>Apocrita</taxon>
        <taxon>Proctotrupomorpha</taxon>
        <taxon>Chalcidoidea</taxon>
        <taxon>Agaonidae</taxon>
        <taxon>Agaoninae</taxon>
        <taxon>Ceratosolen</taxon>
    </lineage>
</organism>
<dbReference type="CDD" id="cd09438">
    <property type="entry name" value="LIM3_Ajuba_like"/>
    <property type="match status" value="1"/>
</dbReference>
<evidence type="ECO:0000256" key="4">
    <source>
        <dbReference type="ARBA" id="ARBA00023038"/>
    </source>
</evidence>
<dbReference type="CTD" id="32351"/>
<dbReference type="GO" id="GO:0005667">
    <property type="term" value="C:transcription regulator complex"/>
    <property type="evidence" value="ECO:0007669"/>
    <property type="project" value="TreeGrafter"/>
</dbReference>
<evidence type="ECO:0000256" key="3">
    <source>
        <dbReference type="ARBA" id="ARBA00022833"/>
    </source>
</evidence>
<dbReference type="CDD" id="cd09355">
    <property type="entry name" value="LIM2_Ajuba_like"/>
    <property type="match status" value="1"/>
</dbReference>
<dbReference type="SUPFAM" id="SSF57716">
    <property type="entry name" value="Glucocorticoid receptor-like (DNA-binding domain)"/>
    <property type="match status" value="2"/>
</dbReference>
<evidence type="ECO:0000256" key="7">
    <source>
        <dbReference type="SAM" id="MobiDB-lite"/>
    </source>
</evidence>
<proteinExistence type="predicted"/>
<dbReference type="GO" id="GO:0005912">
    <property type="term" value="C:adherens junction"/>
    <property type="evidence" value="ECO:0007669"/>
    <property type="project" value="TreeGrafter"/>
</dbReference>
<dbReference type="AlphaFoldDB" id="A0AAJ6VM84"/>
<dbReference type="RefSeq" id="XP_011494914.1">
    <property type="nucleotide sequence ID" value="XM_011496612.1"/>
</dbReference>
<feature type="domain" description="LIM zinc-binding" evidence="8">
    <location>
        <begin position="697"/>
        <end position="757"/>
    </location>
</feature>
<feature type="domain" description="LIM zinc-binding" evidence="8">
    <location>
        <begin position="758"/>
        <end position="831"/>
    </location>
</feature>
<feature type="domain" description="LIM zinc-binding" evidence="8">
    <location>
        <begin position="632"/>
        <end position="693"/>
    </location>
</feature>
<dbReference type="PROSITE" id="PS50023">
    <property type="entry name" value="LIM_DOMAIN_2"/>
    <property type="match status" value="3"/>
</dbReference>
<dbReference type="Proteomes" id="UP000695007">
    <property type="component" value="Unplaced"/>
</dbReference>
<feature type="compositionally biased region" description="Polar residues" evidence="7">
    <location>
        <begin position="521"/>
        <end position="531"/>
    </location>
</feature>
<dbReference type="PANTHER" id="PTHR24219">
    <property type="entry name" value="LIM DOMAIN-CONTAINING PROTEIN JUB"/>
    <property type="match status" value="1"/>
</dbReference>
<feature type="coiled-coil region" evidence="6">
    <location>
        <begin position="603"/>
        <end position="630"/>
    </location>
</feature>
<dbReference type="SMART" id="SM00132">
    <property type="entry name" value="LIM"/>
    <property type="match status" value="3"/>
</dbReference>
<dbReference type="FunFam" id="2.10.110.10:FF:000037">
    <property type="entry name" value="LIM domain-containing protein 1"/>
    <property type="match status" value="1"/>
</dbReference>
<dbReference type="GO" id="GO:0000932">
    <property type="term" value="C:P-body"/>
    <property type="evidence" value="ECO:0007669"/>
    <property type="project" value="TreeGrafter"/>
</dbReference>
<dbReference type="InterPro" id="IPR047245">
    <property type="entry name" value="Ajuba-like_LIM1"/>
</dbReference>
<feature type="region of interest" description="Disordered" evidence="7">
    <location>
        <begin position="163"/>
        <end position="188"/>
    </location>
</feature>
<keyword evidence="4 5" id="KW-0440">LIM domain</keyword>
<dbReference type="GO" id="GO:0007010">
    <property type="term" value="P:cytoskeleton organization"/>
    <property type="evidence" value="ECO:0007669"/>
    <property type="project" value="TreeGrafter"/>
</dbReference>
<name>A0AAJ6VM84_9HYME</name>
<dbReference type="GO" id="GO:0035331">
    <property type="term" value="P:negative regulation of hippo signaling"/>
    <property type="evidence" value="ECO:0007669"/>
    <property type="project" value="TreeGrafter"/>
</dbReference>
<feature type="compositionally biased region" description="Basic and acidic residues" evidence="7">
    <location>
        <begin position="425"/>
        <end position="437"/>
    </location>
</feature>
<dbReference type="GO" id="GO:0005634">
    <property type="term" value="C:nucleus"/>
    <property type="evidence" value="ECO:0007669"/>
    <property type="project" value="TreeGrafter"/>
</dbReference>
<sequence length="848" mass="95392">MCDSADSSLIQKLNYLQFEDDNPNCGRISGSRPEAQVPVSRTMGAIESFLEPDNHRVALPPAEYKMYERENIIASSRFATPKSVEQIEEHHQHLHEHDIKQSPVYENIEYYPQHGQTYPPYYHPIDSRRTSRDSPRLSISGEQFDGGFKVCMGSLEAGLNHHKKAQPQVPTTNRYQSASPAKELPPYEAPPVYENIQDVHYSEINKNKARPQVPSTYYNSMNINGGDYVVMTGKVGPAQGQKANVYAPQKHDRGQNYDNFFQRSYDQNLCNKYISANSLEQQNNKSTYVPPSELQQVKNFTYEQSHQHQQQPQQQYSPRTNLSYHAEASSMGYVPDQQYKHYRGATVDGLGQHNHHRQENVQTNKQYVDQVLIYPTNANTSHTAYYNNGQSRNAPAFTTPRSGDCLSRNTHCYSPNCISQQNERNCQHTDPRLDSESRNSNYSSNQPTEPNYSSPSGDRNLLESNEQPRKPASIQFTPKHSPVAGPHSPKICPPPIPSQDVSVISPRRETLDNPIRGQVQAPVTSASTASDSLGIHGPRITSLPPGVTSGVAGPVILSDGVPMIQKHEELETEMRTLINPPIKPSLGKGLLPYNITPPRPLGPTEAERKIEELTRQLEEEMEKQEEEGEYFGICHTCREKVTGAGQACQAMGNLYHTNCFICCSCGRALRGKAFYNVDGRVYCEEDYLYSGFQQTAEKCAICGHLIMEMILQAMGKSYHPGCFRCCVCNECLDGVPFTVDIDNKIYCVNDYHRMFAPKCASCGKGITPVEVNDIEGTEETVRVVSMDKDFHVDCYVCEDCGMQLTDEPDKRCYPLDGRLMCRACHIQRISHIQPRAPQPVSASYQFMG</sequence>
<dbReference type="Gene3D" id="2.10.110.10">
    <property type="entry name" value="Cysteine Rich Protein"/>
    <property type="match status" value="3"/>
</dbReference>
<keyword evidence="6" id="KW-0175">Coiled coil</keyword>
<keyword evidence="9" id="KW-1185">Reference proteome</keyword>
<dbReference type="InterPro" id="IPR047247">
    <property type="entry name" value="Ajuba-like_LIM2"/>
</dbReference>
<evidence type="ECO:0000313" key="9">
    <source>
        <dbReference type="Proteomes" id="UP000695007"/>
    </source>
</evidence>
<dbReference type="InterPro" id="IPR001781">
    <property type="entry name" value="Znf_LIM"/>
</dbReference>
<gene>
    <name evidence="10" type="primary">LOC105359874</name>
</gene>
<dbReference type="GO" id="GO:0001666">
    <property type="term" value="P:response to hypoxia"/>
    <property type="evidence" value="ECO:0007669"/>
    <property type="project" value="TreeGrafter"/>
</dbReference>
<dbReference type="KEGG" id="csol:105359874"/>
<dbReference type="PANTHER" id="PTHR24219:SF4">
    <property type="entry name" value="LIM DOMAIN-CONTAINING PROTEIN JUB"/>
    <property type="match status" value="1"/>
</dbReference>
<evidence type="ECO:0000259" key="8">
    <source>
        <dbReference type="PROSITE" id="PS50023"/>
    </source>
</evidence>
<evidence type="ECO:0000256" key="1">
    <source>
        <dbReference type="ARBA" id="ARBA00022723"/>
    </source>
</evidence>
<reference evidence="10" key="1">
    <citation type="submission" date="2025-08" db="UniProtKB">
        <authorList>
            <consortium name="RefSeq"/>
        </authorList>
    </citation>
    <scope>IDENTIFICATION</scope>
</reference>
<dbReference type="GO" id="GO:0046872">
    <property type="term" value="F:metal ion binding"/>
    <property type="evidence" value="ECO:0007669"/>
    <property type="project" value="UniProtKB-KW"/>
</dbReference>
<dbReference type="GeneID" id="105359874"/>